<protein>
    <submittedName>
        <fullName evidence="2">Hemolysin</fullName>
    </submittedName>
</protein>
<dbReference type="Proteomes" id="UP000254968">
    <property type="component" value="Unassembled WGS sequence"/>
</dbReference>
<feature type="signal peptide" evidence="1">
    <location>
        <begin position="1"/>
        <end position="18"/>
    </location>
</feature>
<evidence type="ECO:0000256" key="1">
    <source>
        <dbReference type="SAM" id="SignalP"/>
    </source>
</evidence>
<dbReference type="AlphaFoldDB" id="A0A378I5S4"/>
<feature type="chain" id="PRO_5016746591" evidence="1">
    <location>
        <begin position="19"/>
        <end position="182"/>
    </location>
</feature>
<gene>
    <name evidence="2" type="ORF">NCTC13315_02767</name>
</gene>
<dbReference type="EMBL" id="UGNV01000001">
    <property type="protein sequence ID" value="STX30202.1"/>
    <property type="molecule type" value="Genomic_DNA"/>
</dbReference>
<evidence type="ECO:0000313" key="2">
    <source>
        <dbReference type="EMBL" id="STX30202.1"/>
    </source>
</evidence>
<evidence type="ECO:0000313" key="3">
    <source>
        <dbReference type="Proteomes" id="UP000254968"/>
    </source>
</evidence>
<accession>A0A378I5S4</accession>
<dbReference type="OrthoDB" id="5636594at2"/>
<keyword evidence="3" id="KW-1185">Reference proteome</keyword>
<keyword evidence="1" id="KW-0732">Signal</keyword>
<reference evidence="2 3" key="1">
    <citation type="submission" date="2018-06" db="EMBL/GenBank/DDBJ databases">
        <authorList>
            <consortium name="Pathogen Informatics"/>
            <person name="Doyle S."/>
        </authorList>
    </citation>
    <scope>NUCLEOTIDE SEQUENCE [LARGE SCALE GENOMIC DNA]</scope>
    <source>
        <strain evidence="2 3">NCTC13315</strain>
    </source>
</reference>
<sequence>MKTFLALICSLFINNLSAATTLKQALSDYCNESGGQVETMPAQFGTSAGLVEGFSKNFCTFKIDNGFIAVGLTTFASSKPNIAATLIKQLPPIAPDSPLLKGKYNNPSLNFCKNLGGSSISFLVASGGFSNALGQTDICVFGDGSMVSGWSLLYIANGRTGYHVVREKIKADPLTIQIPNQK</sequence>
<organism evidence="2 3">
    <name type="scientific">Legionella beliardensis</name>
    <dbReference type="NCBI Taxonomy" id="91822"/>
    <lineage>
        <taxon>Bacteria</taxon>
        <taxon>Pseudomonadati</taxon>
        <taxon>Pseudomonadota</taxon>
        <taxon>Gammaproteobacteria</taxon>
        <taxon>Legionellales</taxon>
        <taxon>Legionellaceae</taxon>
        <taxon>Legionella</taxon>
    </lineage>
</organism>
<name>A0A378I5S4_9GAMM</name>
<proteinExistence type="predicted"/>
<dbReference type="RefSeq" id="WP_115303922.1">
    <property type="nucleotide sequence ID" value="NZ_CAAAHO010000003.1"/>
</dbReference>